<organism evidence="2 3">
    <name type="scientific">Ureibacillus sinduriensis BLB-1 = JCM 15800</name>
    <dbReference type="NCBI Taxonomy" id="1384057"/>
    <lineage>
        <taxon>Bacteria</taxon>
        <taxon>Bacillati</taxon>
        <taxon>Bacillota</taxon>
        <taxon>Bacilli</taxon>
        <taxon>Bacillales</taxon>
        <taxon>Caryophanaceae</taxon>
        <taxon>Ureibacillus</taxon>
    </lineage>
</organism>
<accession>A0A0A3I1U2</accession>
<dbReference type="AlphaFoldDB" id="A0A0A3I1U2"/>
<feature type="transmembrane region" description="Helical" evidence="1">
    <location>
        <begin position="40"/>
        <end position="58"/>
    </location>
</feature>
<dbReference type="Proteomes" id="UP000030408">
    <property type="component" value="Unassembled WGS sequence"/>
</dbReference>
<dbReference type="STRING" id="1384057.CD33_02975"/>
<reference evidence="2 3" key="1">
    <citation type="submission" date="2014-02" db="EMBL/GenBank/DDBJ databases">
        <title>Draft genome sequence of Lysinibacillus sinduriensis JCM 15800.</title>
        <authorList>
            <person name="Zhang F."/>
            <person name="Wang G."/>
            <person name="Zhang L."/>
        </authorList>
    </citation>
    <scope>NUCLEOTIDE SEQUENCE [LARGE SCALE GENOMIC DNA]</scope>
    <source>
        <strain evidence="2 3">JCM 15800</strain>
    </source>
</reference>
<keyword evidence="1" id="KW-1133">Transmembrane helix</keyword>
<keyword evidence="1" id="KW-0812">Transmembrane</keyword>
<comment type="caution">
    <text evidence="2">The sequence shown here is derived from an EMBL/GenBank/DDBJ whole genome shotgun (WGS) entry which is preliminary data.</text>
</comment>
<keyword evidence="3" id="KW-1185">Reference proteome</keyword>
<evidence type="ECO:0000313" key="2">
    <source>
        <dbReference type="EMBL" id="KGR77470.1"/>
    </source>
</evidence>
<name>A0A0A3I1U2_9BACL</name>
<dbReference type="OrthoDB" id="295943at186817"/>
<evidence type="ECO:0000256" key="1">
    <source>
        <dbReference type="SAM" id="Phobius"/>
    </source>
</evidence>
<proteinExistence type="predicted"/>
<dbReference type="EMBL" id="JPVO01000038">
    <property type="protein sequence ID" value="KGR77470.1"/>
    <property type="molecule type" value="Genomic_DNA"/>
</dbReference>
<sequence>MKLDEQLINMIRPVLSTTQNEKMKRSIHSKLEKNKRKSSWSYGIVLVSMSFLLFFFILSSTTTIAPSDNHKTATPFGEIDERTAIEKVIVLENTNPQMNLNLDSIFFL</sequence>
<keyword evidence="1" id="KW-0472">Membrane</keyword>
<gene>
    <name evidence="2" type="ORF">CD33_02975</name>
</gene>
<protein>
    <submittedName>
        <fullName evidence="2">Uncharacterized protein</fullName>
    </submittedName>
</protein>
<dbReference type="RefSeq" id="WP_036197981.1">
    <property type="nucleotide sequence ID" value="NZ_AVCY01000018.1"/>
</dbReference>
<evidence type="ECO:0000313" key="3">
    <source>
        <dbReference type="Proteomes" id="UP000030408"/>
    </source>
</evidence>